<keyword evidence="1" id="KW-0175">Coiled coil</keyword>
<comment type="caution">
    <text evidence="3">The sequence shown here is derived from an EMBL/GenBank/DDBJ whole genome shotgun (WGS) entry which is preliminary data.</text>
</comment>
<evidence type="ECO:0000256" key="1">
    <source>
        <dbReference type="SAM" id="Coils"/>
    </source>
</evidence>
<feature type="coiled-coil region" evidence="1">
    <location>
        <begin position="325"/>
        <end position="359"/>
    </location>
</feature>
<accession>A0AAV0AJP1</accession>
<dbReference type="Proteomes" id="UP001153365">
    <property type="component" value="Unassembled WGS sequence"/>
</dbReference>
<name>A0AAV0AJP1_PHAPC</name>
<reference evidence="3" key="1">
    <citation type="submission" date="2022-06" db="EMBL/GenBank/DDBJ databases">
        <authorList>
            <consortium name="SYNGENTA / RWTH Aachen University"/>
        </authorList>
    </citation>
    <scope>NUCLEOTIDE SEQUENCE</scope>
</reference>
<feature type="compositionally biased region" description="Basic and acidic residues" evidence="2">
    <location>
        <begin position="21"/>
        <end position="49"/>
    </location>
</feature>
<gene>
    <name evidence="3" type="ORF">PPACK8108_LOCUS2708</name>
</gene>
<feature type="compositionally biased region" description="Polar residues" evidence="2">
    <location>
        <begin position="83"/>
        <end position="107"/>
    </location>
</feature>
<feature type="compositionally biased region" description="Basic residues" evidence="2">
    <location>
        <begin position="1"/>
        <end position="10"/>
    </location>
</feature>
<dbReference type="EMBL" id="CALTRL010000450">
    <property type="protein sequence ID" value="CAH7668232.1"/>
    <property type="molecule type" value="Genomic_DNA"/>
</dbReference>
<organism evidence="3 4">
    <name type="scientific">Phakopsora pachyrhizi</name>
    <name type="common">Asian soybean rust disease fungus</name>
    <dbReference type="NCBI Taxonomy" id="170000"/>
    <lineage>
        <taxon>Eukaryota</taxon>
        <taxon>Fungi</taxon>
        <taxon>Dikarya</taxon>
        <taxon>Basidiomycota</taxon>
        <taxon>Pucciniomycotina</taxon>
        <taxon>Pucciniomycetes</taxon>
        <taxon>Pucciniales</taxon>
        <taxon>Phakopsoraceae</taxon>
        <taxon>Phakopsora</taxon>
    </lineage>
</organism>
<sequence>MASGHNRFRRTYWEADEEVPEETRSEPIHTPDHGRRYFPRWTEKKRYENSPEVQPRSRTYGRPPSSIPRYTGKCTYQDRTKSGRNQSTRPKFINNNPGGPNYQWPSHKSSLRYYTRDDLEDLSACKKGKGGIRDKRDYQEFMAQFDTILNDLIFNGYMEHEDEANIYLLNSLSTNLRRVVSWKLEKRIDKIRQRDGGFPTPLFYGVKSFIEKEFEFMEKLDTSHGKKNSEELMDRRSNNMIGNFGIKANKVVSANETRKETIKPAESFRITSKHIYQQYKNPKEEGLACATLPCQQSLKPAAPGVNNCSKADEEKLALFVQPRILKEEEKSRINQEKQYEQLDDILDQSQTDKEESTQQHDLNEMLKLELTCFKEKEPSELKIKECEKNHLEEDVNPFQNKMEYSSVIERQEQEKIKPEEHFVKDCCVMSASFGLGEYINMEDSERSYAGGIVEAYMGSTN</sequence>
<evidence type="ECO:0000313" key="4">
    <source>
        <dbReference type="Proteomes" id="UP001153365"/>
    </source>
</evidence>
<evidence type="ECO:0000313" key="3">
    <source>
        <dbReference type="EMBL" id="CAH7668232.1"/>
    </source>
</evidence>
<keyword evidence="4" id="KW-1185">Reference proteome</keyword>
<feature type="region of interest" description="Disordered" evidence="2">
    <location>
        <begin position="1"/>
        <end position="107"/>
    </location>
</feature>
<proteinExistence type="predicted"/>
<dbReference type="AlphaFoldDB" id="A0AAV0AJP1"/>
<evidence type="ECO:0000256" key="2">
    <source>
        <dbReference type="SAM" id="MobiDB-lite"/>
    </source>
</evidence>
<protein>
    <submittedName>
        <fullName evidence="3">Uncharacterized protein</fullName>
    </submittedName>
</protein>